<dbReference type="RefSeq" id="XP_003139628.2">
    <property type="nucleotide sequence ID" value="XM_003139580.2"/>
</dbReference>
<dbReference type="WBParaSite" id="EN70_3450">
    <property type="protein sequence ID" value="EN70_3450"/>
    <property type="gene ID" value="EN70_3450"/>
</dbReference>
<keyword evidence="7" id="KW-0443">Lipid metabolism</keyword>
<evidence type="ECO:0000256" key="7">
    <source>
        <dbReference type="ARBA" id="ARBA00023098"/>
    </source>
</evidence>
<keyword evidence="11" id="KW-1185">Reference proteome</keyword>
<dbReference type="GO" id="GO:0006694">
    <property type="term" value="P:steroid biosynthetic process"/>
    <property type="evidence" value="ECO:0007669"/>
    <property type="project" value="UniProtKB-KW"/>
</dbReference>
<evidence type="ECO:0000313" key="12">
    <source>
        <dbReference type="WBParaSite" id="EN70_3450"/>
    </source>
</evidence>
<evidence type="ECO:0000256" key="3">
    <source>
        <dbReference type="ARBA" id="ARBA00022832"/>
    </source>
</evidence>
<evidence type="ECO:0000313" key="11">
    <source>
        <dbReference type="Proteomes" id="UP000095285"/>
    </source>
</evidence>
<name>A0A1I7VK48_LOALO</name>
<dbReference type="InterPro" id="IPR020904">
    <property type="entry name" value="Sc_DH/Rdtase_CS"/>
</dbReference>
<dbReference type="GO" id="GO:0016491">
    <property type="term" value="F:oxidoreductase activity"/>
    <property type="evidence" value="ECO:0007669"/>
    <property type="project" value="UniProtKB-KW"/>
</dbReference>
<feature type="transmembrane region" description="Helical" evidence="10">
    <location>
        <begin position="56"/>
        <end position="80"/>
    </location>
</feature>
<dbReference type="PRINTS" id="PR00080">
    <property type="entry name" value="SDRFAMILY"/>
</dbReference>
<dbReference type="CDD" id="cd05356">
    <property type="entry name" value="17beta-HSD1_like_SDR_c"/>
    <property type="match status" value="1"/>
</dbReference>
<keyword evidence="8" id="KW-0275">Fatty acid biosynthesis</keyword>
<evidence type="ECO:0000256" key="6">
    <source>
        <dbReference type="ARBA" id="ARBA00023002"/>
    </source>
</evidence>
<reference evidence="11" key="1">
    <citation type="submission" date="2012-04" db="EMBL/GenBank/DDBJ databases">
        <title>The Genome Sequence of Loa loa.</title>
        <authorList>
            <consortium name="The Broad Institute Genome Sequencing Platform"/>
            <consortium name="Broad Institute Genome Sequencing Center for Infectious Disease"/>
            <person name="Nutman T.B."/>
            <person name="Fink D.L."/>
            <person name="Russ C."/>
            <person name="Young S."/>
            <person name="Zeng Q."/>
            <person name="Gargeya S."/>
            <person name="Alvarado L."/>
            <person name="Berlin A."/>
            <person name="Chapman S.B."/>
            <person name="Chen Z."/>
            <person name="Freedman E."/>
            <person name="Gellesch M."/>
            <person name="Goldberg J."/>
            <person name="Griggs A."/>
            <person name="Gujja S."/>
            <person name="Heilman E.R."/>
            <person name="Heiman D."/>
            <person name="Howarth C."/>
            <person name="Mehta T."/>
            <person name="Neiman D."/>
            <person name="Pearson M."/>
            <person name="Roberts A."/>
            <person name="Saif S."/>
            <person name="Shea T."/>
            <person name="Shenoy N."/>
            <person name="Sisk P."/>
            <person name="Stolte C."/>
            <person name="Sykes S."/>
            <person name="White J."/>
            <person name="Yandava C."/>
            <person name="Haas B."/>
            <person name="Henn M.R."/>
            <person name="Nusbaum C."/>
            <person name="Birren B."/>
        </authorList>
    </citation>
    <scope>NUCLEOTIDE SEQUENCE [LARGE SCALE GENOMIC DNA]</scope>
</reference>
<dbReference type="OrthoDB" id="5545019at2759"/>
<evidence type="ECO:0000256" key="5">
    <source>
        <dbReference type="ARBA" id="ARBA00022955"/>
    </source>
</evidence>
<comment type="pathway">
    <text evidence="1">Lipid metabolism; fatty acid biosynthesis.</text>
</comment>
<dbReference type="PANTHER" id="PTHR43086:SF2">
    <property type="entry name" value="HYDROXYSTEROID DEHYDROGENASE-LIKE PROTEIN 1"/>
    <property type="match status" value="1"/>
</dbReference>
<dbReference type="STRING" id="7209.A0A1I7VK48"/>
<dbReference type="GeneID" id="9941440"/>
<keyword evidence="6" id="KW-0560">Oxidoreductase</keyword>
<dbReference type="FunFam" id="3.40.50.720:FF:000137">
    <property type="entry name" value="Hydroxysteroid (17-beta) dehydrogenase 3"/>
    <property type="match status" value="1"/>
</dbReference>
<dbReference type="CTD" id="9941440"/>
<evidence type="ECO:0000256" key="10">
    <source>
        <dbReference type="SAM" id="Phobius"/>
    </source>
</evidence>
<accession>A0A1I7VK48</accession>
<dbReference type="Gene3D" id="3.40.50.720">
    <property type="entry name" value="NAD(P)-binding Rossmann-like Domain"/>
    <property type="match status" value="1"/>
</dbReference>
<dbReference type="GO" id="GO:0030497">
    <property type="term" value="P:fatty acid elongation"/>
    <property type="evidence" value="ECO:0007669"/>
    <property type="project" value="TreeGrafter"/>
</dbReference>
<dbReference type="SUPFAM" id="SSF51735">
    <property type="entry name" value="NAD(P)-binding Rossmann-fold domains"/>
    <property type="match status" value="1"/>
</dbReference>
<keyword evidence="4" id="KW-0521">NADP</keyword>
<dbReference type="KEGG" id="loa:LOAG_04043"/>
<keyword evidence="2" id="KW-0444">Lipid biosynthesis</keyword>
<dbReference type="GO" id="GO:0005783">
    <property type="term" value="C:endoplasmic reticulum"/>
    <property type="evidence" value="ECO:0007669"/>
    <property type="project" value="TreeGrafter"/>
</dbReference>
<feature type="transmembrane region" description="Helical" evidence="10">
    <location>
        <begin position="87"/>
        <end position="109"/>
    </location>
</feature>
<evidence type="ECO:0000256" key="8">
    <source>
        <dbReference type="ARBA" id="ARBA00023160"/>
    </source>
</evidence>
<evidence type="ECO:0000256" key="2">
    <source>
        <dbReference type="ARBA" id="ARBA00022516"/>
    </source>
</evidence>
<dbReference type="Proteomes" id="UP000095285">
    <property type="component" value="Unassembled WGS sequence"/>
</dbReference>
<dbReference type="PANTHER" id="PTHR43086">
    <property type="entry name" value="VERY-LONG-CHAIN 3-OXOOACYL-COA REDUCTASE"/>
    <property type="match status" value="1"/>
</dbReference>
<dbReference type="PROSITE" id="PS00061">
    <property type="entry name" value="ADH_SHORT"/>
    <property type="match status" value="1"/>
</dbReference>
<dbReference type="InterPro" id="IPR036291">
    <property type="entry name" value="NAD(P)-bd_dom_sf"/>
</dbReference>
<keyword evidence="3" id="KW-0276">Fatty acid metabolism</keyword>
<comment type="similarity">
    <text evidence="9">Belongs to the short-chain dehydrogenases/reductases (SDR) family. 17-beta-HSD 3 subfamily.</text>
</comment>
<protein>
    <submittedName>
        <fullName evidence="12">Estradiol 17-beta-dehydrogenase 12</fullName>
    </submittedName>
</protein>
<sequence>MGSVSRRVLRYPITKQIVWYTLGHSLLEEDMTKGNIAVLVEGAKSGGDDDDGMSGVLYYLSFFHFFLINSSAITIAFDLLSNLGTQVYRMVCECALVALGWVFLLYLLYHLATVLYNLIYPFFIASPINLHKAAGGDWAVVTGSTDGIGKAYAFELARHGFSIILISRTQSKLNAVKEELEKECGVEVRTIAFDFTSGSVNEYEKTVLSLLRELNIGILVNNVGVSFSYPEIIYKAEGGLQRLADIDIVNTLPVTLLSAAVLPQMVERNSGIIVNISSAAAYSPVSLLSVYSASKKYVTWFSNILQKEYAETNIIIQTVCPLLVTTKMSKVSRASFFFVTAEDFVKNAIQTIGVVSETTGCFPHQLQAEIIKNLPEWIVVPYLSQKTELVRKKALAKKARDMKATS</sequence>
<keyword evidence="5" id="KW-0752">Steroid biosynthesis</keyword>
<keyword evidence="10" id="KW-0472">Membrane</keyword>
<organism evidence="11 12">
    <name type="scientific">Loa loa</name>
    <name type="common">Eye worm</name>
    <name type="synonym">Filaria loa</name>
    <dbReference type="NCBI Taxonomy" id="7209"/>
    <lineage>
        <taxon>Eukaryota</taxon>
        <taxon>Metazoa</taxon>
        <taxon>Ecdysozoa</taxon>
        <taxon>Nematoda</taxon>
        <taxon>Chromadorea</taxon>
        <taxon>Rhabditida</taxon>
        <taxon>Spirurina</taxon>
        <taxon>Spiruromorpha</taxon>
        <taxon>Filarioidea</taxon>
        <taxon>Onchocercidae</taxon>
        <taxon>Loa</taxon>
    </lineage>
</organism>
<proteinExistence type="inferred from homology"/>
<dbReference type="InterPro" id="IPR002347">
    <property type="entry name" value="SDR_fam"/>
</dbReference>
<evidence type="ECO:0000256" key="4">
    <source>
        <dbReference type="ARBA" id="ARBA00022857"/>
    </source>
</evidence>
<dbReference type="eggNOG" id="KOG1014">
    <property type="taxonomic scope" value="Eukaryota"/>
</dbReference>
<keyword evidence="10" id="KW-0812">Transmembrane</keyword>
<dbReference type="Pfam" id="PF00106">
    <property type="entry name" value="adh_short"/>
    <property type="match status" value="1"/>
</dbReference>
<reference evidence="12" key="2">
    <citation type="submission" date="2016-11" db="UniProtKB">
        <authorList>
            <consortium name="WormBaseParasite"/>
        </authorList>
    </citation>
    <scope>IDENTIFICATION</scope>
</reference>
<evidence type="ECO:0000256" key="1">
    <source>
        <dbReference type="ARBA" id="ARBA00005194"/>
    </source>
</evidence>
<keyword evidence="10" id="KW-1133">Transmembrane helix</keyword>
<dbReference type="AlphaFoldDB" id="A0A1I7VK48"/>
<dbReference type="PRINTS" id="PR00081">
    <property type="entry name" value="GDHRDH"/>
</dbReference>
<evidence type="ECO:0000256" key="9">
    <source>
        <dbReference type="ARBA" id="ARBA00038261"/>
    </source>
</evidence>